<feature type="signal peptide" evidence="3">
    <location>
        <begin position="1"/>
        <end position="16"/>
    </location>
</feature>
<dbReference type="GO" id="GO:0016020">
    <property type="term" value="C:membrane"/>
    <property type="evidence" value="ECO:0007669"/>
    <property type="project" value="UniProtKB-SubCell"/>
</dbReference>
<feature type="domain" description="Wall-associated receptor kinase galacturonan-binding" evidence="4">
    <location>
        <begin position="26"/>
        <end position="82"/>
    </location>
</feature>
<dbReference type="Pfam" id="PF13947">
    <property type="entry name" value="GUB_WAK_bind"/>
    <property type="match status" value="1"/>
</dbReference>
<sequence>MRITFLLLLTYGLAEAAAPPMAVPGCNDMCGNVGIPYPFGMTTAGCYLNDWFKIDCSRGNGRSVRAFLSSINMEVLEIKIPNYDEPGIARVKMPIIISRNCTSTVPRNGSVDMTGTPFYFSSNRNKFISVGCNNMAVMTSSDPTLLVGCKLAILIAIIKP</sequence>
<name>A0A8J4QWQ7_9ROSI</name>
<evidence type="ECO:0000256" key="3">
    <source>
        <dbReference type="SAM" id="SignalP"/>
    </source>
</evidence>
<reference evidence="5" key="1">
    <citation type="submission" date="2020-03" db="EMBL/GenBank/DDBJ databases">
        <title>Castanea mollissima Vanexum genome sequencing.</title>
        <authorList>
            <person name="Staton M."/>
        </authorList>
    </citation>
    <scope>NUCLEOTIDE SEQUENCE</scope>
    <source>
        <tissue evidence="5">Leaf</tissue>
    </source>
</reference>
<comment type="caution">
    <text evidence="5">The sequence shown here is derived from an EMBL/GenBank/DDBJ whole genome shotgun (WGS) entry which is preliminary data.</text>
</comment>
<proteinExistence type="predicted"/>
<organism evidence="5 6">
    <name type="scientific">Castanea mollissima</name>
    <name type="common">Chinese chestnut</name>
    <dbReference type="NCBI Taxonomy" id="60419"/>
    <lineage>
        <taxon>Eukaryota</taxon>
        <taxon>Viridiplantae</taxon>
        <taxon>Streptophyta</taxon>
        <taxon>Embryophyta</taxon>
        <taxon>Tracheophyta</taxon>
        <taxon>Spermatophyta</taxon>
        <taxon>Magnoliopsida</taxon>
        <taxon>eudicotyledons</taxon>
        <taxon>Gunneridae</taxon>
        <taxon>Pentapetalae</taxon>
        <taxon>rosids</taxon>
        <taxon>fabids</taxon>
        <taxon>Fagales</taxon>
        <taxon>Fagaceae</taxon>
        <taxon>Castanea</taxon>
    </lineage>
</organism>
<evidence type="ECO:0000313" key="6">
    <source>
        <dbReference type="Proteomes" id="UP000737018"/>
    </source>
</evidence>
<dbReference type="OrthoDB" id="4062651at2759"/>
<dbReference type="PANTHER" id="PTHR33491">
    <property type="entry name" value="OSJNBA0016N04.9 PROTEIN"/>
    <property type="match status" value="1"/>
</dbReference>
<dbReference type="GO" id="GO:0030247">
    <property type="term" value="F:polysaccharide binding"/>
    <property type="evidence" value="ECO:0007669"/>
    <property type="project" value="InterPro"/>
</dbReference>
<dbReference type="EMBL" id="JRKL02001926">
    <property type="protein sequence ID" value="KAF3961281.1"/>
    <property type="molecule type" value="Genomic_DNA"/>
</dbReference>
<comment type="subcellular location">
    <subcellularLocation>
        <location evidence="1">Membrane</location>
        <topology evidence="1">Single-pass membrane protein</topology>
    </subcellularLocation>
</comment>
<accession>A0A8J4QWQ7</accession>
<dbReference type="InterPro" id="IPR025287">
    <property type="entry name" value="WAK_GUB"/>
</dbReference>
<evidence type="ECO:0000313" key="5">
    <source>
        <dbReference type="EMBL" id="KAF3961281.1"/>
    </source>
</evidence>
<dbReference type="Proteomes" id="UP000737018">
    <property type="component" value="Unassembled WGS sequence"/>
</dbReference>
<keyword evidence="6" id="KW-1185">Reference proteome</keyword>
<evidence type="ECO:0000256" key="2">
    <source>
        <dbReference type="ARBA" id="ARBA00022729"/>
    </source>
</evidence>
<gene>
    <name evidence="5" type="ORF">CMV_014085</name>
</gene>
<evidence type="ECO:0000256" key="1">
    <source>
        <dbReference type="ARBA" id="ARBA00004167"/>
    </source>
</evidence>
<protein>
    <recommendedName>
        <fullName evidence="4">Wall-associated receptor kinase galacturonan-binding domain-containing protein</fullName>
    </recommendedName>
</protein>
<keyword evidence="2 3" id="KW-0732">Signal</keyword>
<evidence type="ECO:0000259" key="4">
    <source>
        <dbReference type="Pfam" id="PF13947"/>
    </source>
</evidence>
<dbReference type="AlphaFoldDB" id="A0A8J4QWQ7"/>
<feature type="chain" id="PRO_5035168389" description="Wall-associated receptor kinase galacturonan-binding domain-containing protein" evidence="3">
    <location>
        <begin position="17"/>
        <end position="160"/>
    </location>
</feature>